<organism evidence="2 3">
    <name type="scientific">Paradesertivirga mongoliensis</name>
    <dbReference type="NCBI Taxonomy" id="2100740"/>
    <lineage>
        <taxon>Bacteria</taxon>
        <taxon>Pseudomonadati</taxon>
        <taxon>Bacteroidota</taxon>
        <taxon>Sphingobacteriia</taxon>
        <taxon>Sphingobacteriales</taxon>
        <taxon>Sphingobacteriaceae</taxon>
        <taxon>Paradesertivirga</taxon>
    </lineage>
</organism>
<accession>A0ABW4ZIB2</accession>
<evidence type="ECO:0000313" key="3">
    <source>
        <dbReference type="Proteomes" id="UP001597387"/>
    </source>
</evidence>
<keyword evidence="1" id="KW-0732">Signal</keyword>
<gene>
    <name evidence="2" type="ORF">ACFSJU_04115</name>
</gene>
<name>A0ABW4ZIB2_9SPHI</name>
<protein>
    <submittedName>
        <fullName evidence="2">Uncharacterized protein</fullName>
    </submittedName>
</protein>
<dbReference type="EMBL" id="JBHUHZ010000001">
    <property type="protein sequence ID" value="MFD2161564.1"/>
    <property type="molecule type" value="Genomic_DNA"/>
</dbReference>
<feature type="signal peptide" evidence="1">
    <location>
        <begin position="1"/>
        <end position="22"/>
    </location>
</feature>
<comment type="caution">
    <text evidence="2">The sequence shown here is derived from an EMBL/GenBank/DDBJ whole genome shotgun (WGS) entry which is preliminary data.</text>
</comment>
<evidence type="ECO:0000313" key="2">
    <source>
        <dbReference type="EMBL" id="MFD2161564.1"/>
    </source>
</evidence>
<proteinExistence type="predicted"/>
<keyword evidence="3" id="KW-1185">Reference proteome</keyword>
<sequence>MLKYLLICGFLIFSLSVSVSYAANGKPVSIEKADAKKQACKTSEKLIPEKLLRIKPLDVKSPEKAQAASSTKAPSAANTFETLITPLIKAVAPHFYDQIIKKEPKPSTVQS</sequence>
<evidence type="ECO:0000256" key="1">
    <source>
        <dbReference type="SAM" id="SignalP"/>
    </source>
</evidence>
<dbReference type="RefSeq" id="WP_255899019.1">
    <property type="nucleotide sequence ID" value="NZ_JAFMZO010000001.1"/>
</dbReference>
<dbReference type="Proteomes" id="UP001597387">
    <property type="component" value="Unassembled WGS sequence"/>
</dbReference>
<reference evidence="3" key="1">
    <citation type="journal article" date="2019" name="Int. J. Syst. Evol. Microbiol.">
        <title>The Global Catalogue of Microorganisms (GCM) 10K type strain sequencing project: providing services to taxonomists for standard genome sequencing and annotation.</title>
        <authorList>
            <consortium name="The Broad Institute Genomics Platform"/>
            <consortium name="The Broad Institute Genome Sequencing Center for Infectious Disease"/>
            <person name="Wu L."/>
            <person name="Ma J."/>
        </authorList>
    </citation>
    <scope>NUCLEOTIDE SEQUENCE [LARGE SCALE GENOMIC DNA]</scope>
    <source>
        <strain evidence="3">KCTC 42217</strain>
    </source>
</reference>
<feature type="chain" id="PRO_5047423289" evidence="1">
    <location>
        <begin position="23"/>
        <end position="111"/>
    </location>
</feature>